<dbReference type="Gene3D" id="2.160.20.80">
    <property type="entry name" value="E3 ubiquitin-protein ligase SopA"/>
    <property type="match status" value="1"/>
</dbReference>
<dbReference type="EMBL" id="JAQOSQ010000004">
    <property type="protein sequence ID" value="MDJ1182760.1"/>
    <property type="molecule type" value="Genomic_DNA"/>
</dbReference>
<keyword evidence="4" id="KW-1185">Reference proteome</keyword>
<feature type="repeat" description="TPR" evidence="1">
    <location>
        <begin position="161"/>
        <end position="194"/>
    </location>
</feature>
<dbReference type="InterPro" id="IPR011990">
    <property type="entry name" value="TPR-like_helical_dom_sf"/>
</dbReference>
<organism evidence="3 4">
    <name type="scientific">Roseofilum casamattae BLCC-M143</name>
    <dbReference type="NCBI Taxonomy" id="3022442"/>
    <lineage>
        <taxon>Bacteria</taxon>
        <taxon>Bacillati</taxon>
        <taxon>Cyanobacteriota</taxon>
        <taxon>Cyanophyceae</taxon>
        <taxon>Desertifilales</taxon>
        <taxon>Desertifilaceae</taxon>
        <taxon>Roseofilum</taxon>
        <taxon>Roseofilum casamattae</taxon>
    </lineage>
</organism>
<dbReference type="Proteomes" id="UP001232992">
    <property type="component" value="Unassembled WGS sequence"/>
</dbReference>
<protein>
    <submittedName>
        <fullName evidence="3">Pentapeptide repeat-containing protein</fullName>
    </submittedName>
</protein>
<dbReference type="PROSITE" id="PS50005">
    <property type="entry name" value="TPR"/>
    <property type="match status" value="1"/>
</dbReference>
<dbReference type="PANTHER" id="PTHR47200">
    <property type="entry name" value="THYLAKOID LUMENAL 15 KDA PROTEIN 1, CHLOROPLASTIC"/>
    <property type="match status" value="1"/>
</dbReference>
<accession>A0ABT7BU93</accession>
<evidence type="ECO:0000313" key="4">
    <source>
        <dbReference type="Proteomes" id="UP001232992"/>
    </source>
</evidence>
<keyword evidence="1" id="KW-0802">TPR repeat</keyword>
<sequence>MNSKIISTAALLLSIAISPPVAAESLEDLRQLLASKQCPMCDLSEAGLRLAQLKNADLSGADLSFANLESANLDRANLSGADLTGAVLYKADLRRANLSGANLSGVNFIGADLSYADLTGANLNGANLSGAYMTNAIIEDATIDAAILNGVIDFPGGVLEPQDYYRLAFVDARSGNHQGAIEKHSLALQIDPNYAPAYLGRGVSRLQLGDSTSAIADWQVAAEIFQFQGHEEGYQTSQQFIEVTEKAIEESRKTGKRRGGFLGVINQLAPMLLQFLL</sequence>
<dbReference type="InterPro" id="IPR019734">
    <property type="entry name" value="TPR_rpt"/>
</dbReference>
<evidence type="ECO:0000256" key="1">
    <source>
        <dbReference type="PROSITE-ProRule" id="PRU00339"/>
    </source>
</evidence>
<name>A0ABT7BU93_9CYAN</name>
<reference evidence="3 4" key="1">
    <citation type="submission" date="2023-01" db="EMBL/GenBank/DDBJ databases">
        <title>Novel diversity within Roseofilum (Cyanobacteria; Desertifilaceae) from marine benthic mats with descriptions of four novel species.</title>
        <authorList>
            <person name="Wang Y."/>
            <person name="Berthold D.E."/>
            <person name="Hu J."/>
            <person name="Lefler F.W."/>
            <person name="Laughinghouse H.D. IV."/>
        </authorList>
    </citation>
    <scope>NUCLEOTIDE SEQUENCE [LARGE SCALE GENOMIC DNA]</scope>
    <source>
        <strain evidence="3 4">BLCC-M143</strain>
    </source>
</reference>
<keyword evidence="2" id="KW-0732">Signal</keyword>
<dbReference type="InterPro" id="IPR044213">
    <property type="entry name" value="At2g44920-like"/>
</dbReference>
<dbReference type="Pfam" id="PF00805">
    <property type="entry name" value="Pentapeptide"/>
    <property type="match status" value="2"/>
</dbReference>
<dbReference type="SUPFAM" id="SSF48452">
    <property type="entry name" value="TPR-like"/>
    <property type="match status" value="1"/>
</dbReference>
<feature type="chain" id="PRO_5045722795" evidence="2">
    <location>
        <begin position="24"/>
        <end position="277"/>
    </location>
</feature>
<comment type="caution">
    <text evidence="3">The sequence shown here is derived from an EMBL/GenBank/DDBJ whole genome shotgun (WGS) entry which is preliminary data.</text>
</comment>
<dbReference type="RefSeq" id="WP_283757413.1">
    <property type="nucleotide sequence ID" value="NZ_JAQOSQ010000004.1"/>
</dbReference>
<dbReference type="PANTHER" id="PTHR47200:SF2">
    <property type="entry name" value="THYLAKOID LUMENAL 15 KDA PROTEIN 1, CHLOROPLASTIC"/>
    <property type="match status" value="1"/>
</dbReference>
<dbReference type="SUPFAM" id="SSF141571">
    <property type="entry name" value="Pentapeptide repeat-like"/>
    <property type="match status" value="1"/>
</dbReference>
<proteinExistence type="predicted"/>
<dbReference type="InterPro" id="IPR001646">
    <property type="entry name" value="5peptide_repeat"/>
</dbReference>
<dbReference type="SMART" id="SM00028">
    <property type="entry name" value="TPR"/>
    <property type="match status" value="2"/>
</dbReference>
<feature type="signal peptide" evidence="2">
    <location>
        <begin position="1"/>
        <end position="23"/>
    </location>
</feature>
<evidence type="ECO:0000256" key="2">
    <source>
        <dbReference type="SAM" id="SignalP"/>
    </source>
</evidence>
<evidence type="ECO:0000313" key="3">
    <source>
        <dbReference type="EMBL" id="MDJ1182760.1"/>
    </source>
</evidence>
<gene>
    <name evidence="3" type="ORF">PMH09_06080</name>
</gene>
<dbReference type="Gene3D" id="1.25.40.10">
    <property type="entry name" value="Tetratricopeptide repeat domain"/>
    <property type="match status" value="1"/>
</dbReference>